<proteinExistence type="predicted"/>
<dbReference type="EMBL" id="CAADRP010001818">
    <property type="protein sequence ID" value="VFU53614.1"/>
    <property type="molecule type" value="Genomic_DNA"/>
</dbReference>
<dbReference type="GO" id="GO:0004843">
    <property type="term" value="F:cysteine-type deubiquitinase activity"/>
    <property type="evidence" value="ECO:0007669"/>
    <property type="project" value="InterPro"/>
</dbReference>
<evidence type="ECO:0000256" key="1">
    <source>
        <dbReference type="SAM" id="MobiDB-lite"/>
    </source>
</evidence>
<name>A0A6N2MM76_SALVM</name>
<accession>A0A6N2MM76</accession>
<organism evidence="2">
    <name type="scientific">Salix viminalis</name>
    <name type="common">Common osier</name>
    <name type="synonym">Basket willow</name>
    <dbReference type="NCBI Taxonomy" id="40686"/>
    <lineage>
        <taxon>Eukaryota</taxon>
        <taxon>Viridiplantae</taxon>
        <taxon>Streptophyta</taxon>
        <taxon>Embryophyta</taxon>
        <taxon>Tracheophyta</taxon>
        <taxon>Spermatophyta</taxon>
        <taxon>Magnoliopsida</taxon>
        <taxon>eudicotyledons</taxon>
        <taxon>Gunneridae</taxon>
        <taxon>Pentapetalae</taxon>
        <taxon>rosids</taxon>
        <taxon>fabids</taxon>
        <taxon>Malpighiales</taxon>
        <taxon>Salicaceae</taxon>
        <taxon>Saliceae</taxon>
        <taxon>Salix</taxon>
    </lineage>
</organism>
<sequence length="86" mass="9588">MMIWELLGVVKENQILHKGSMIIDQESATLADLSIFPGDKLWVQDSEIHEHRDIADEIADQKANAQDPEKGFRGTLLTTTTKSPAV</sequence>
<protein>
    <recommendedName>
        <fullName evidence="3">Ubiquitin-like domain-containing protein</fullName>
    </recommendedName>
</protein>
<feature type="region of interest" description="Disordered" evidence="1">
    <location>
        <begin position="61"/>
        <end position="86"/>
    </location>
</feature>
<evidence type="ECO:0008006" key="3">
    <source>
        <dbReference type="Google" id="ProtNLM"/>
    </source>
</evidence>
<dbReference type="CDD" id="cd01795">
    <property type="entry name" value="Ubl_USP48"/>
    <property type="match status" value="1"/>
</dbReference>
<gene>
    <name evidence="2" type="ORF">SVIM_LOCUS372502</name>
</gene>
<dbReference type="GO" id="GO:0016579">
    <property type="term" value="P:protein deubiquitination"/>
    <property type="evidence" value="ECO:0007669"/>
    <property type="project" value="InterPro"/>
</dbReference>
<dbReference type="GO" id="GO:0004197">
    <property type="term" value="F:cysteine-type endopeptidase activity"/>
    <property type="evidence" value="ECO:0007669"/>
    <property type="project" value="InterPro"/>
</dbReference>
<reference evidence="2" key="1">
    <citation type="submission" date="2019-03" db="EMBL/GenBank/DDBJ databases">
        <authorList>
            <person name="Mank J."/>
            <person name="Almeida P."/>
        </authorList>
    </citation>
    <scope>NUCLEOTIDE SEQUENCE</scope>
    <source>
        <strain evidence="2">78183</strain>
    </source>
</reference>
<feature type="compositionally biased region" description="Polar residues" evidence="1">
    <location>
        <begin position="76"/>
        <end position="86"/>
    </location>
</feature>
<dbReference type="InterPro" id="IPR044743">
    <property type="entry name" value="Ubl_USP48"/>
</dbReference>
<dbReference type="AlphaFoldDB" id="A0A6N2MM76"/>
<evidence type="ECO:0000313" key="2">
    <source>
        <dbReference type="EMBL" id="VFU53614.1"/>
    </source>
</evidence>